<dbReference type="Pfam" id="PF16477">
    <property type="entry name" value="DUF5054"/>
    <property type="match status" value="2"/>
</dbReference>
<evidence type="ECO:0000313" key="4">
    <source>
        <dbReference type="Proteomes" id="UP000188603"/>
    </source>
</evidence>
<dbReference type="GO" id="GO:0004559">
    <property type="term" value="F:alpha-mannosidase activity"/>
    <property type="evidence" value="ECO:0007669"/>
    <property type="project" value="InterPro"/>
</dbReference>
<dbReference type="GO" id="GO:0006013">
    <property type="term" value="P:mannose metabolic process"/>
    <property type="evidence" value="ECO:0007669"/>
    <property type="project" value="InterPro"/>
</dbReference>
<dbReference type="InterPro" id="IPR041147">
    <property type="entry name" value="GH38_C"/>
</dbReference>
<dbReference type="GO" id="GO:0009313">
    <property type="term" value="P:oligosaccharide catabolic process"/>
    <property type="evidence" value="ECO:0007669"/>
    <property type="project" value="TreeGrafter"/>
</dbReference>
<dbReference type="PANTHER" id="PTHR46017">
    <property type="entry name" value="ALPHA-MANNOSIDASE 2C1"/>
    <property type="match status" value="1"/>
</dbReference>
<accession>A0A1U9K7Y9</accession>
<reference evidence="3 4" key="1">
    <citation type="journal article" date="2015" name="Int. J. Syst. Evol. Microbiol.">
        <title>Novibacillus thermophilus gen. nov., sp. nov., a Gram-staining-negative and moderately thermophilic member of the family Thermoactinomycetaceae.</title>
        <authorList>
            <person name="Yang G."/>
            <person name="Chen J."/>
            <person name="Zhou S."/>
        </authorList>
    </citation>
    <scope>NUCLEOTIDE SEQUENCE [LARGE SCALE GENOMIC DNA]</scope>
    <source>
        <strain evidence="3 4">SG-1</strain>
    </source>
</reference>
<evidence type="ECO:0000259" key="2">
    <source>
        <dbReference type="Pfam" id="PF17677"/>
    </source>
</evidence>
<name>A0A1U9K7Y9_9BACL</name>
<dbReference type="EMBL" id="CP019699">
    <property type="protein sequence ID" value="AQS56177.1"/>
    <property type="molecule type" value="Genomic_DNA"/>
</dbReference>
<dbReference type="Proteomes" id="UP000188603">
    <property type="component" value="Chromosome"/>
</dbReference>
<dbReference type="SUPFAM" id="SSF74650">
    <property type="entry name" value="Galactose mutarotase-like"/>
    <property type="match status" value="1"/>
</dbReference>
<dbReference type="STRING" id="1471761.B0W44_10790"/>
<dbReference type="Gene3D" id="2.60.40.2220">
    <property type="match status" value="1"/>
</dbReference>
<dbReference type="InterPro" id="IPR027291">
    <property type="entry name" value="Glyco_hydro_38_N_sf"/>
</dbReference>
<dbReference type="GO" id="GO:0030246">
    <property type="term" value="F:carbohydrate binding"/>
    <property type="evidence" value="ECO:0007669"/>
    <property type="project" value="InterPro"/>
</dbReference>
<gene>
    <name evidence="3" type="ORF">B0W44_10790</name>
</gene>
<evidence type="ECO:0000313" key="3">
    <source>
        <dbReference type="EMBL" id="AQS56177.1"/>
    </source>
</evidence>
<proteinExistence type="predicted"/>
<evidence type="ECO:0000259" key="1">
    <source>
        <dbReference type="Pfam" id="PF01074"/>
    </source>
</evidence>
<dbReference type="InterPro" id="IPR011013">
    <property type="entry name" value="Gal_mutarotase_sf_dom"/>
</dbReference>
<dbReference type="OrthoDB" id="237949at2"/>
<dbReference type="RefSeq" id="WP_077720038.1">
    <property type="nucleotide sequence ID" value="NZ_CP019699.1"/>
</dbReference>
<keyword evidence="4" id="KW-1185">Reference proteome</keyword>
<organism evidence="3 4">
    <name type="scientific">Novibacillus thermophilus</name>
    <dbReference type="NCBI Taxonomy" id="1471761"/>
    <lineage>
        <taxon>Bacteria</taxon>
        <taxon>Bacillati</taxon>
        <taxon>Bacillota</taxon>
        <taxon>Bacilli</taxon>
        <taxon>Bacillales</taxon>
        <taxon>Thermoactinomycetaceae</taxon>
        <taxon>Novibacillus</taxon>
    </lineage>
</organism>
<dbReference type="Pfam" id="PF01074">
    <property type="entry name" value="Glyco_hydro_38N"/>
    <property type="match status" value="1"/>
</dbReference>
<dbReference type="InterPro" id="IPR011330">
    <property type="entry name" value="Glyco_hydro/deAcase_b/a-brl"/>
</dbReference>
<dbReference type="KEGG" id="ntr:B0W44_10790"/>
<dbReference type="SUPFAM" id="SSF88713">
    <property type="entry name" value="Glycoside hydrolase/deacetylase"/>
    <property type="match status" value="1"/>
</dbReference>
<dbReference type="Gene3D" id="3.20.110.10">
    <property type="entry name" value="Glycoside hydrolase 38, N terminal domain"/>
    <property type="match status" value="1"/>
</dbReference>
<protein>
    <recommendedName>
        <fullName evidence="5">Glycoside hydrolase family 38 N-terminal domain-containing protein</fullName>
    </recommendedName>
</protein>
<evidence type="ECO:0008006" key="5">
    <source>
        <dbReference type="Google" id="ProtNLM"/>
    </source>
</evidence>
<feature type="domain" description="Glycosyl hydrolases family 38 C-terminal" evidence="2">
    <location>
        <begin position="792"/>
        <end position="867"/>
    </location>
</feature>
<dbReference type="CDD" id="cd10791">
    <property type="entry name" value="GH38N_AMII_like_1"/>
    <property type="match status" value="1"/>
</dbReference>
<dbReference type="Pfam" id="PF17677">
    <property type="entry name" value="Glyco_hydro38C2"/>
    <property type="match status" value="1"/>
</dbReference>
<sequence length="880" mass="101910">MQQLETIYVVFKTHVDIGFTGLVREVLHHYETEMIDDVIKVCENTQKFGKDHQYVWTMPAWLLQHTLQNISENQRERVEQLIKQGQLVWHALPFTTHTEFCGVEEFIRGLHFSKQLADRYGKRTPISAKMTDVPGHTWMLPSILYKAGVRFLHLGCNSCSTPPDVPRLFYWEGPDGNRILTFYSKGGYGTDLLPPDDWPYPIWLALQQTHDNIGPQSDDIVENVLSELRQKAPGVKVKFGTMDDFAHDFLKRKMTDIPIIKKDLADTWIHGIGTYPQEVSDIRRLRTELSSLEALMSIEQLCNEHGNRHRKTAYTAIQKAYEHVLLFGEHTWGLDMKITLLPMRNGERVYEKDLFLQDKQSDSYKRAEASWDEQRSYVQRAEKAIRALRPSTSADDRFIGIYNPLPWTRHGEEVVLECGQNGFLADLENGERYPLVRDGKSQKAFVNRIPPAGWRVFKFVPGETAICSEAKELAKKTDTQVVLENRWITVRIDRRSGAIVSFYDKEREKEWVDDGASLEFGDYQYSVYGKEDILRFMKDYAYDLTDWYVHDFGKAGYPRIKRKVFGAKLKRIDIENRWNQCRVIITKEVARESYEAYGNAKTLHMILSLKTDQKGVDVQYRLCDKQETPFLEAGHFVFPLKTRRPQYCLQKMGSVIDPVTDILEQANQRLHCCDQWVDVQDGEHGIGFIPLDTPLLSIGEAGILQYSKTYVPEQSTLFFNAFNNQWGTNFPQWMGGDYTFKYRIVLHGGNWKKGNVWKAAAETRHSLTAVPVDPKLSESFSHGLLNRDVEGIAILAFKPSDDDGNYILRFQDLLGEKRFITLTFQNALRKASECDLLEREQGDLQRHLRNLDHSLITEIKPYEIKTLKLKFRRSKGEEES</sequence>
<dbReference type="InterPro" id="IPR000602">
    <property type="entry name" value="Glyco_hydro_38_N"/>
</dbReference>
<dbReference type="AlphaFoldDB" id="A0A1U9K7Y9"/>
<dbReference type="Gene3D" id="2.70.98.30">
    <property type="entry name" value="Golgi alpha-mannosidase II, domain 4"/>
    <property type="match status" value="1"/>
</dbReference>
<dbReference type="InterPro" id="IPR032482">
    <property type="entry name" value="DUF5054"/>
</dbReference>
<dbReference type="PANTHER" id="PTHR46017:SF1">
    <property type="entry name" value="ALPHA-MANNOSIDASE 2C1"/>
    <property type="match status" value="1"/>
</dbReference>
<feature type="domain" description="Glycoside hydrolase family 38 N-terminal" evidence="1">
    <location>
        <begin position="6"/>
        <end position="190"/>
    </location>
</feature>